<dbReference type="Gene3D" id="2.30.29.30">
    <property type="entry name" value="Pleckstrin-homology domain (PH domain)/Phosphotyrosine-binding domain (PTB)"/>
    <property type="match status" value="1"/>
</dbReference>
<name>A0A5K3FST8_MESCO</name>
<dbReference type="InterPro" id="IPR014352">
    <property type="entry name" value="FERM/acyl-CoA-bd_prot_sf"/>
</dbReference>
<dbReference type="InterPro" id="IPR000299">
    <property type="entry name" value="FERM_domain"/>
</dbReference>
<dbReference type="PROSITE" id="PS50057">
    <property type="entry name" value="FERM_3"/>
    <property type="match status" value="1"/>
</dbReference>
<dbReference type="SUPFAM" id="SSF50729">
    <property type="entry name" value="PH domain-like"/>
    <property type="match status" value="1"/>
</dbReference>
<reference evidence="3" key="1">
    <citation type="submission" date="2019-11" db="UniProtKB">
        <authorList>
            <consortium name="WormBaseParasite"/>
        </authorList>
    </citation>
    <scope>IDENTIFICATION</scope>
</reference>
<dbReference type="SMART" id="SM01196">
    <property type="entry name" value="FERM_C"/>
    <property type="match status" value="1"/>
</dbReference>
<accession>A0A5K3FST8</accession>
<dbReference type="InterPro" id="IPR011993">
    <property type="entry name" value="PH-like_dom_sf"/>
</dbReference>
<proteinExistence type="predicted"/>
<sequence length="493" mass="54776">MDLNASLAKEKAAKGFRTILVRIKFYPADPICEMTPDCFASLLYFQLRHDLAVGRLLGKERDRCLLVAYSVQYEGELKKIPRERLPQCSILRTKLTAYSLDSSMQNQIKEYLLENYNLSANDALVAFLKVATRMDTYGIEPFDAKDQRGNGIAIGFNFKGLSVFKSSQQVNFFRWESMLNYECDRKNVVVTIKTRDVEKKIGFKCHSRAEAVQLFRRLKEASRFYNSLIVNSSSDSETPNQVSSANLSRSTDSVASESSVGFSQTCQVTKIPARSRLQRFFALSIPEMHCNNQTGVACEDFPTPTNDHSCSPNGLPSVPMILVQPPEPDDGSKTPTADHGLTKPVESSSQEPTGSLSATLLSTNEMHDAPSDATKPGDLNREVAFEVKATQDARVETGDGKSNLPGTQPTCSPNSSSHDNFTSVYTPFGDATKMRFFSDLENDRVGLGVLDFKVSTYMTSITIPQTGTSKGVDQQKIHFYPKIRSQVPPRINR</sequence>
<dbReference type="Pfam" id="PF00373">
    <property type="entry name" value="FERM_M"/>
    <property type="match status" value="1"/>
</dbReference>
<dbReference type="CDD" id="cd14473">
    <property type="entry name" value="FERM_B-lobe"/>
    <property type="match status" value="1"/>
</dbReference>
<dbReference type="PANTHER" id="PTHR23280:SF21">
    <property type="entry name" value="PROTEIN 4.1 HOMOLOG"/>
    <property type="match status" value="1"/>
</dbReference>
<evidence type="ECO:0000256" key="1">
    <source>
        <dbReference type="SAM" id="MobiDB-lite"/>
    </source>
</evidence>
<feature type="region of interest" description="Disordered" evidence="1">
    <location>
        <begin position="324"/>
        <end position="355"/>
    </location>
</feature>
<protein>
    <submittedName>
        <fullName evidence="3">FERM domain-containing protein</fullName>
    </submittedName>
</protein>
<feature type="domain" description="FERM" evidence="2">
    <location>
        <begin position="1"/>
        <end position="229"/>
    </location>
</feature>
<dbReference type="GO" id="GO:0005856">
    <property type="term" value="C:cytoskeleton"/>
    <property type="evidence" value="ECO:0007669"/>
    <property type="project" value="TreeGrafter"/>
</dbReference>
<dbReference type="AlphaFoldDB" id="A0A5K3FST8"/>
<evidence type="ECO:0000313" key="3">
    <source>
        <dbReference type="WBParaSite" id="MCU_010235-RA"/>
    </source>
</evidence>
<feature type="compositionally biased region" description="Polar residues" evidence="1">
    <location>
        <begin position="345"/>
        <end position="355"/>
    </location>
</feature>
<dbReference type="Gene3D" id="1.20.80.10">
    <property type="match status" value="1"/>
</dbReference>
<dbReference type="InterPro" id="IPR019748">
    <property type="entry name" value="FERM_central"/>
</dbReference>
<dbReference type="InterPro" id="IPR035963">
    <property type="entry name" value="FERM_2"/>
</dbReference>
<dbReference type="Pfam" id="PF09380">
    <property type="entry name" value="FERM_C"/>
    <property type="match status" value="1"/>
</dbReference>
<dbReference type="GO" id="GO:0031032">
    <property type="term" value="P:actomyosin structure organization"/>
    <property type="evidence" value="ECO:0007669"/>
    <property type="project" value="TreeGrafter"/>
</dbReference>
<evidence type="ECO:0000259" key="2">
    <source>
        <dbReference type="PROSITE" id="PS50057"/>
    </source>
</evidence>
<feature type="compositionally biased region" description="Basic and acidic residues" evidence="1">
    <location>
        <begin position="390"/>
        <end position="399"/>
    </location>
</feature>
<dbReference type="PANTHER" id="PTHR23280">
    <property type="entry name" value="4.1 G PROTEIN"/>
    <property type="match status" value="1"/>
</dbReference>
<feature type="compositionally biased region" description="Polar residues" evidence="1">
    <location>
        <begin position="404"/>
        <end position="418"/>
    </location>
</feature>
<dbReference type="SUPFAM" id="SSF47031">
    <property type="entry name" value="Second domain of FERM"/>
    <property type="match status" value="1"/>
</dbReference>
<dbReference type="InterPro" id="IPR018980">
    <property type="entry name" value="FERM_PH-like_C"/>
</dbReference>
<feature type="region of interest" description="Disordered" evidence="1">
    <location>
        <begin position="390"/>
        <end position="418"/>
    </location>
</feature>
<organism evidence="3">
    <name type="scientific">Mesocestoides corti</name>
    <name type="common">Flatworm</name>
    <dbReference type="NCBI Taxonomy" id="53468"/>
    <lineage>
        <taxon>Eukaryota</taxon>
        <taxon>Metazoa</taxon>
        <taxon>Spiralia</taxon>
        <taxon>Lophotrochozoa</taxon>
        <taxon>Platyhelminthes</taxon>
        <taxon>Cestoda</taxon>
        <taxon>Eucestoda</taxon>
        <taxon>Cyclophyllidea</taxon>
        <taxon>Mesocestoididae</taxon>
        <taxon>Mesocestoides</taxon>
    </lineage>
</organism>
<dbReference type="WBParaSite" id="MCU_010235-RA">
    <property type="protein sequence ID" value="MCU_010235-RA"/>
    <property type="gene ID" value="MCU_010235"/>
</dbReference>